<name>A0AAW0D114_9AGAR</name>
<sequence>MVGNSPSSSSSFKLGYTDRTMYQSALTSQICIDRPDLVRADYRQLIAAERETHLSGAYRRKLRPCNILCNLNASGVRLANFGMVTCDDQSNSPQAGHTSSSKRIDAAHPISCSRQDDPPPVPAPMAPPPPPAPPPSCPWNAVLPSDLGYAAFLADDVNNLTPAANGLSVTASHPTRQTLAGRIKTPFSNPSCYHGLCCRESSSQRQTGGPSTVVAVVFGDPVVRMSVLSVVLVPLESVHVYFRRTLFGFPFILALSILLDVPRN</sequence>
<evidence type="ECO:0000313" key="3">
    <source>
        <dbReference type="Proteomes" id="UP001362999"/>
    </source>
</evidence>
<protein>
    <submittedName>
        <fullName evidence="2">Uncharacterized protein</fullName>
    </submittedName>
</protein>
<proteinExistence type="predicted"/>
<evidence type="ECO:0000313" key="2">
    <source>
        <dbReference type="EMBL" id="KAK7045060.1"/>
    </source>
</evidence>
<gene>
    <name evidence="2" type="ORF">R3P38DRAFT_3259087</name>
</gene>
<organism evidence="2 3">
    <name type="scientific">Favolaschia claudopus</name>
    <dbReference type="NCBI Taxonomy" id="2862362"/>
    <lineage>
        <taxon>Eukaryota</taxon>
        <taxon>Fungi</taxon>
        <taxon>Dikarya</taxon>
        <taxon>Basidiomycota</taxon>
        <taxon>Agaricomycotina</taxon>
        <taxon>Agaricomycetes</taxon>
        <taxon>Agaricomycetidae</taxon>
        <taxon>Agaricales</taxon>
        <taxon>Marasmiineae</taxon>
        <taxon>Mycenaceae</taxon>
        <taxon>Favolaschia</taxon>
    </lineage>
</organism>
<accession>A0AAW0D114</accession>
<reference evidence="2 3" key="1">
    <citation type="journal article" date="2024" name="J Genomics">
        <title>Draft genome sequencing and assembly of Favolaschia claudopus CIRM-BRFM 2984 isolated from oak limbs.</title>
        <authorList>
            <person name="Navarro D."/>
            <person name="Drula E."/>
            <person name="Chaduli D."/>
            <person name="Cazenave R."/>
            <person name="Ahrendt S."/>
            <person name="Wang J."/>
            <person name="Lipzen A."/>
            <person name="Daum C."/>
            <person name="Barry K."/>
            <person name="Grigoriev I.V."/>
            <person name="Favel A."/>
            <person name="Rosso M.N."/>
            <person name="Martin F."/>
        </authorList>
    </citation>
    <scope>NUCLEOTIDE SEQUENCE [LARGE SCALE GENOMIC DNA]</scope>
    <source>
        <strain evidence="2 3">CIRM-BRFM 2984</strain>
    </source>
</reference>
<feature type="region of interest" description="Disordered" evidence="1">
    <location>
        <begin position="110"/>
        <end position="136"/>
    </location>
</feature>
<dbReference type="EMBL" id="JAWWNJ010000011">
    <property type="protein sequence ID" value="KAK7045060.1"/>
    <property type="molecule type" value="Genomic_DNA"/>
</dbReference>
<dbReference type="Proteomes" id="UP001362999">
    <property type="component" value="Unassembled WGS sequence"/>
</dbReference>
<comment type="caution">
    <text evidence="2">The sequence shown here is derived from an EMBL/GenBank/DDBJ whole genome shotgun (WGS) entry which is preliminary data.</text>
</comment>
<keyword evidence="3" id="KW-1185">Reference proteome</keyword>
<dbReference type="AlphaFoldDB" id="A0AAW0D114"/>
<evidence type="ECO:0000256" key="1">
    <source>
        <dbReference type="SAM" id="MobiDB-lite"/>
    </source>
</evidence>
<feature type="compositionally biased region" description="Pro residues" evidence="1">
    <location>
        <begin position="118"/>
        <end position="136"/>
    </location>
</feature>